<name>A0AAD4PZF6_9EURO</name>
<dbReference type="GeneID" id="70243471"/>
<evidence type="ECO:0000313" key="1">
    <source>
        <dbReference type="EMBL" id="KAH8695639.1"/>
    </source>
</evidence>
<organism evidence="1 2">
    <name type="scientific">Talaromyces proteolyticus</name>
    <dbReference type="NCBI Taxonomy" id="1131652"/>
    <lineage>
        <taxon>Eukaryota</taxon>
        <taxon>Fungi</taxon>
        <taxon>Dikarya</taxon>
        <taxon>Ascomycota</taxon>
        <taxon>Pezizomycotina</taxon>
        <taxon>Eurotiomycetes</taxon>
        <taxon>Eurotiomycetidae</taxon>
        <taxon>Eurotiales</taxon>
        <taxon>Trichocomaceae</taxon>
        <taxon>Talaromyces</taxon>
        <taxon>Talaromyces sect. Bacilispori</taxon>
    </lineage>
</organism>
<reference evidence="1" key="1">
    <citation type="submission" date="2021-12" db="EMBL/GenBank/DDBJ databases">
        <title>Convergent genome expansion in fungi linked to evolution of root-endophyte symbiosis.</title>
        <authorList>
            <consortium name="DOE Joint Genome Institute"/>
            <person name="Ke Y.-H."/>
            <person name="Bonito G."/>
            <person name="Liao H.-L."/>
            <person name="Looney B."/>
            <person name="Rojas-Flechas A."/>
            <person name="Nash J."/>
            <person name="Hameed K."/>
            <person name="Schadt C."/>
            <person name="Martin F."/>
            <person name="Crous P.W."/>
            <person name="Miettinen O."/>
            <person name="Magnuson J.K."/>
            <person name="Labbe J."/>
            <person name="Jacobson D."/>
            <person name="Doktycz M.J."/>
            <person name="Veneault-Fourrey C."/>
            <person name="Kuo A."/>
            <person name="Mondo S."/>
            <person name="Calhoun S."/>
            <person name="Riley R."/>
            <person name="Ohm R."/>
            <person name="LaButti K."/>
            <person name="Andreopoulos B."/>
            <person name="Pangilinan J."/>
            <person name="Nolan M."/>
            <person name="Tritt A."/>
            <person name="Clum A."/>
            <person name="Lipzen A."/>
            <person name="Daum C."/>
            <person name="Barry K."/>
            <person name="Grigoriev I.V."/>
            <person name="Vilgalys R."/>
        </authorList>
    </citation>
    <scope>NUCLEOTIDE SEQUENCE</scope>
    <source>
        <strain evidence="1">PMI_201</strain>
    </source>
</reference>
<dbReference type="EMBL" id="JAJTJA010000008">
    <property type="protein sequence ID" value="KAH8695639.1"/>
    <property type="molecule type" value="Genomic_DNA"/>
</dbReference>
<evidence type="ECO:0000313" key="2">
    <source>
        <dbReference type="Proteomes" id="UP001201262"/>
    </source>
</evidence>
<comment type="caution">
    <text evidence="1">The sequence shown here is derived from an EMBL/GenBank/DDBJ whole genome shotgun (WGS) entry which is preliminary data.</text>
</comment>
<dbReference type="RefSeq" id="XP_046070781.1">
    <property type="nucleotide sequence ID" value="XM_046213184.1"/>
</dbReference>
<proteinExistence type="predicted"/>
<protein>
    <recommendedName>
        <fullName evidence="3">Clr5 domain-containing protein</fullName>
    </recommendedName>
</protein>
<keyword evidence="2" id="KW-1185">Reference proteome</keyword>
<gene>
    <name evidence="1" type="ORF">BGW36DRAFT_345036</name>
</gene>
<dbReference type="Proteomes" id="UP001201262">
    <property type="component" value="Unassembled WGS sequence"/>
</dbReference>
<sequence>MGRPRIYFNPYMDEISTLFRQHKTTETICPKLAHRHSIEISYNTLSRRLHKWGLRRLPSRLPTASYEILWISDAELLPSLHREGFQIFHDVLKKLWQKLGLRRRTDSPETQRIQDNQITGVLRQEIQDGSVEGYGRGLLYTHLRQKGYIFPQ</sequence>
<accession>A0AAD4PZF6</accession>
<dbReference type="AlphaFoldDB" id="A0AAD4PZF6"/>
<evidence type="ECO:0008006" key="3">
    <source>
        <dbReference type="Google" id="ProtNLM"/>
    </source>
</evidence>